<protein>
    <submittedName>
        <fullName evidence="2">Uncharacterized protein</fullName>
    </submittedName>
</protein>
<dbReference type="Proteomes" id="UP001055439">
    <property type="component" value="Chromosome 6"/>
</dbReference>
<feature type="compositionally biased region" description="Basic residues" evidence="1">
    <location>
        <begin position="65"/>
        <end position="78"/>
    </location>
</feature>
<evidence type="ECO:0000313" key="3">
    <source>
        <dbReference type="Proteomes" id="UP001055439"/>
    </source>
</evidence>
<keyword evidence="3" id="KW-1185">Reference proteome</keyword>
<evidence type="ECO:0000256" key="1">
    <source>
        <dbReference type="SAM" id="MobiDB-lite"/>
    </source>
</evidence>
<dbReference type="EMBL" id="CP097508">
    <property type="protein sequence ID" value="URE08309.1"/>
    <property type="molecule type" value="Genomic_DNA"/>
</dbReference>
<name>A0A9E7G4P1_9LILI</name>
<reference evidence="2" key="1">
    <citation type="submission" date="2022-05" db="EMBL/GenBank/DDBJ databases">
        <title>The Musa troglodytarum L. genome provides insights into the mechanism of non-climacteric behaviour and enrichment of carotenoids.</title>
        <authorList>
            <person name="Wang J."/>
        </authorList>
    </citation>
    <scope>NUCLEOTIDE SEQUENCE</scope>
    <source>
        <tissue evidence="2">Leaf</tissue>
    </source>
</reference>
<sequence length="407" mass="45200">MCPNWLQHTGVVYDPTHPVSQKRGVAYEERIHLELSRRPQGAYLPLESAVAPPEEAVEKQEGLQGHHRVSRGRQPRRNPPREEGGGNRSVGDEEEDLVHVPVLDGHVAVAGALRHGDLYPDEELHPAAVAGFGRAQSCPKLALHPHEHVLLESRGWREVAWDLYMHEQWREGSLRALRFGRGKGGEVGQGKRLHEGYIDASPAFMSSVCQESFDSYRDKSRCEKWQSNWENCCLIFNVATRNPNGKIVILPNNFHRLLAFATGATADRCRSWHACATNGRGAQVPQNSAPAWHACAVALLARCATAALRRCRRRRSCSRDRYRGDCSLRAHALCSRDCRRCGLCSRDYRRCGLCSRGCSPCDHIPHGVAALVRPICSLITAVRSPTTLTTVYSEVGSGAAQRSSLFP</sequence>
<dbReference type="AlphaFoldDB" id="A0A9E7G4P1"/>
<organism evidence="2 3">
    <name type="scientific">Musa troglodytarum</name>
    <name type="common">fe'i banana</name>
    <dbReference type="NCBI Taxonomy" id="320322"/>
    <lineage>
        <taxon>Eukaryota</taxon>
        <taxon>Viridiplantae</taxon>
        <taxon>Streptophyta</taxon>
        <taxon>Embryophyta</taxon>
        <taxon>Tracheophyta</taxon>
        <taxon>Spermatophyta</taxon>
        <taxon>Magnoliopsida</taxon>
        <taxon>Liliopsida</taxon>
        <taxon>Zingiberales</taxon>
        <taxon>Musaceae</taxon>
        <taxon>Musa</taxon>
    </lineage>
</organism>
<accession>A0A9E7G4P1</accession>
<evidence type="ECO:0000313" key="2">
    <source>
        <dbReference type="EMBL" id="URE08309.1"/>
    </source>
</evidence>
<proteinExistence type="predicted"/>
<feature type="region of interest" description="Disordered" evidence="1">
    <location>
        <begin position="50"/>
        <end position="94"/>
    </location>
</feature>
<gene>
    <name evidence="2" type="ORF">MUK42_05283</name>
</gene>